<dbReference type="InterPro" id="IPR035965">
    <property type="entry name" value="PAS-like_dom_sf"/>
</dbReference>
<protein>
    <submittedName>
        <fullName evidence="10">Neuronal PAS domain-containing protein 1</fullName>
    </submittedName>
</protein>
<dbReference type="RefSeq" id="XP_033811816.1">
    <property type="nucleotide sequence ID" value="XM_033955925.1"/>
</dbReference>
<feature type="region of interest" description="Disordered" evidence="7">
    <location>
        <begin position="72"/>
        <end position="92"/>
    </location>
</feature>
<evidence type="ECO:0000256" key="6">
    <source>
        <dbReference type="ARBA" id="ARBA00023242"/>
    </source>
</evidence>
<dbReference type="PANTHER" id="PTHR23043">
    <property type="entry name" value="HYPOXIA-INDUCIBLE FACTOR 1 ALPHA"/>
    <property type="match status" value="1"/>
</dbReference>
<dbReference type="Pfam" id="PF00989">
    <property type="entry name" value="PAS"/>
    <property type="match status" value="1"/>
</dbReference>
<dbReference type="Gene3D" id="3.30.450.20">
    <property type="entry name" value="PAS domain"/>
    <property type="match status" value="2"/>
</dbReference>
<dbReference type="AlphaFoldDB" id="A0A6P8S4C5"/>
<organism evidence="9 10">
    <name type="scientific">Geotrypetes seraphini</name>
    <name type="common">Gaboon caecilian</name>
    <name type="synonym">Caecilia seraphini</name>
    <dbReference type="NCBI Taxonomy" id="260995"/>
    <lineage>
        <taxon>Eukaryota</taxon>
        <taxon>Metazoa</taxon>
        <taxon>Chordata</taxon>
        <taxon>Craniata</taxon>
        <taxon>Vertebrata</taxon>
        <taxon>Euteleostomi</taxon>
        <taxon>Amphibia</taxon>
        <taxon>Gymnophiona</taxon>
        <taxon>Geotrypetes</taxon>
    </lineage>
</organism>
<feature type="region of interest" description="Disordered" evidence="7">
    <location>
        <begin position="328"/>
        <end position="369"/>
    </location>
</feature>
<dbReference type="PANTHER" id="PTHR23043:SF25">
    <property type="entry name" value="NEURONAL PAS DOMAIN-CONTAINING PROTEIN 1"/>
    <property type="match status" value="1"/>
</dbReference>
<sequence length="677" mass="75149">MHKNVNTLAKHCEASLDGFVFALNQDGKFLYISETVSIYLGLSQVELTGSSVFDYIHPGDHSEAAEQLGLKLPPKSSKSASHKPSCITSSSSSLLHTSDTLERSFFIRMKSTLTKRGLHVKTSGYKVVHVTGRLHLLTSSYTHSISSHDLGLVALAHTLPPTTPSEVRIGCHMFVFRVNVDLQIVYCESRITDYMDLSPSELVGKSCYQFVHVEDVEGIRQSHIDLLKKGEVVTQYYRWLQKSAGFVWIQSCATVSVNLKNPTERHMVWVNYILSKPEYKTTPLDLCQLLPMKSGSRKAEETSVTEPDFRKHDSSLETKLGNSCTAWNTGTHSTIKERNGTSPMEEGDCTSEGSNINSSEADESQKEMAMHKKRIKMEFFRDRETENRESGKSASEEEVDRVAYKMDQWLNGYRRKGDSPRLHTSEYPPVIQTQRSIPSKAVTHGLCIKIEQPQASAYNSMWDYVTFKEGPCTTNTALPMEKQSSRQPSSSWYVSIPEVVLTPPESDSSNGGGPPKIPLGASSPQGGFIHLHPAASLGTMSLPLSGSPSEDRAASMLLGYPGKTEILQRFQAGNVVLPFMHPLRGDLSRQHSISSTLVSSQSLYSTSTIRYTSADMTLAMQGNTVPTSHAIGFVDIGSTETKMPMELMYHHLQRLNVMRPSTFVPLPVSFPGSWQHL</sequence>
<gene>
    <name evidence="10" type="primary">NPAS1</name>
</gene>
<dbReference type="GO" id="GO:0000981">
    <property type="term" value="F:DNA-binding transcription factor activity, RNA polymerase II-specific"/>
    <property type="evidence" value="ECO:0007669"/>
    <property type="project" value="TreeGrafter"/>
</dbReference>
<keyword evidence="2" id="KW-0677">Repeat</keyword>
<dbReference type="Pfam" id="PF08447">
    <property type="entry name" value="PAS_3"/>
    <property type="match status" value="1"/>
</dbReference>
<dbReference type="GeneID" id="117365449"/>
<evidence type="ECO:0000256" key="3">
    <source>
        <dbReference type="ARBA" id="ARBA00023015"/>
    </source>
</evidence>
<feature type="domain" description="PAS" evidence="8">
    <location>
        <begin position="175"/>
        <end position="230"/>
    </location>
</feature>
<dbReference type="FunFam" id="3.30.450.20:FF:000025">
    <property type="entry name" value="Neuronal PAS domain protein 3 isoform 1"/>
    <property type="match status" value="1"/>
</dbReference>
<evidence type="ECO:0000259" key="8">
    <source>
        <dbReference type="PROSITE" id="PS50112"/>
    </source>
</evidence>
<dbReference type="SUPFAM" id="SSF55785">
    <property type="entry name" value="PYP-like sensor domain (PAS domain)"/>
    <property type="match status" value="2"/>
</dbReference>
<keyword evidence="6" id="KW-0539">Nucleus</keyword>
<proteinExistence type="predicted"/>
<dbReference type="InterPro" id="IPR013655">
    <property type="entry name" value="PAS_fold_3"/>
</dbReference>
<keyword evidence="4" id="KW-0238">DNA-binding</keyword>
<dbReference type="PROSITE" id="PS50112">
    <property type="entry name" value="PAS"/>
    <property type="match status" value="2"/>
</dbReference>
<evidence type="ECO:0000256" key="1">
    <source>
        <dbReference type="ARBA" id="ARBA00004123"/>
    </source>
</evidence>
<keyword evidence="9" id="KW-1185">Reference proteome</keyword>
<dbReference type="CTD" id="4861"/>
<accession>A0A6P8S4C5</accession>
<feature type="compositionally biased region" description="Basic and acidic residues" evidence="7">
    <location>
        <begin position="297"/>
        <end position="315"/>
    </location>
</feature>
<dbReference type="SMART" id="SM00091">
    <property type="entry name" value="PAS"/>
    <property type="match status" value="2"/>
</dbReference>
<evidence type="ECO:0000256" key="5">
    <source>
        <dbReference type="ARBA" id="ARBA00023163"/>
    </source>
</evidence>
<evidence type="ECO:0000313" key="9">
    <source>
        <dbReference type="Proteomes" id="UP000515159"/>
    </source>
</evidence>
<dbReference type="CDD" id="cd00130">
    <property type="entry name" value="PAS"/>
    <property type="match status" value="2"/>
</dbReference>
<name>A0A6P8S4C5_GEOSA</name>
<dbReference type="Proteomes" id="UP000515159">
    <property type="component" value="Chromosome 8"/>
</dbReference>
<evidence type="ECO:0000313" key="10">
    <source>
        <dbReference type="RefSeq" id="XP_033811816.1"/>
    </source>
</evidence>
<dbReference type="InterPro" id="IPR000014">
    <property type="entry name" value="PAS"/>
</dbReference>
<keyword evidence="5" id="KW-0804">Transcription</keyword>
<dbReference type="InParanoid" id="A0A6P8S4C5"/>
<evidence type="ECO:0000256" key="4">
    <source>
        <dbReference type="ARBA" id="ARBA00023125"/>
    </source>
</evidence>
<feature type="region of interest" description="Disordered" evidence="7">
    <location>
        <begin position="296"/>
        <end position="315"/>
    </location>
</feature>
<dbReference type="GO" id="GO:0005634">
    <property type="term" value="C:nucleus"/>
    <property type="evidence" value="ECO:0007669"/>
    <property type="project" value="UniProtKB-SubCell"/>
</dbReference>
<reference evidence="10" key="1">
    <citation type="submission" date="2025-08" db="UniProtKB">
        <authorList>
            <consortium name="RefSeq"/>
        </authorList>
    </citation>
    <scope>IDENTIFICATION</scope>
</reference>
<dbReference type="OrthoDB" id="6021714at2759"/>
<dbReference type="GO" id="GO:0000977">
    <property type="term" value="F:RNA polymerase II transcription regulatory region sequence-specific DNA binding"/>
    <property type="evidence" value="ECO:0007669"/>
    <property type="project" value="TreeGrafter"/>
</dbReference>
<keyword evidence="3" id="KW-0805">Transcription regulation</keyword>
<feature type="domain" description="PAS" evidence="8">
    <location>
        <begin position="4"/>
        <end position="75"/>
    </location>
</feature>
<dbReference type="KEGG" id="gsh:117365449"/>
<feature type="region of interest" description="Disordered" evidence="7">
    <location>
        <begin position="503"/>
        <end position="524"/>
    </location>
</feature>
<evidence type="ECO:0000256" key="7">
    <source>
        <dbReference type="SAM" id="MobiDB-lite"/>
    </source>
</evidence>
<comment type="subcellular location">
    <subcellularLocation>
        <location evidence="1">Nucleus</location>
    </subcellularLocation>
</comment>
<dbReference type="InterPro" id="IPR013767">
    <property type="entry name" value="PAS_fold"/>
</dbReference>
<dbReference type="FunFam" id="3.30.450.20:FF:000021">
    <property type="entry name" value="Neuronal PAS domain-containing protein 3"/>
    <property type="match status" value="1"/>
</dbReference>
<evidence type="ECO:0000256" key="2">
    <source>
        <dbReference type="ARBA" id="ARBA00022737"/>
    </source>
</evidence>